<keyword evidence="6 8" id="KW-1133">Transmembrane helix</keyword>
<dbReference type="EMBL" id="AHJG01000193">
    <property type="protein sequence ID" value="EPA05339.1"/>
    <property type="molecule type" value="Genomic_DNA"/>
</dbReference>
<evidence type="ECO:0000256" key="1">
    <source>
        <dbReference type="ARBA" id="ARBA00004651"/>
    </source>
</evidence>
<keyword evidence="11" id="KW-1185">Reference proteome</keyword>
<comment type="subcellular location">
    <subcellularLocation>
        <location evidence="1">Cell membrane</location>
        <topology evidence="1">Multi-pass membrane protein</topology>
    </subcellularLocation>
</comment>
<comment type="caution">
    <text evidence="10">The sequence shown here is derived from an EMBL/GenBank/DDBJ whole genome shotgun (WGS) entry which is preliminary data.</text>
</comment>
<dbReference type="GO" id="GO:0008610">
    <property type="term" value="P:lipid biosynthetic process"/>
    <property type="evidence" value="ECO:0007669"/>
    <property type="project" value="UniProtKB-ARBA"/>
</dbReference>
<keyword evidence="5 8" id="KW-0812">Transmembrane</keyword>
<dbReference type="InterPro" id="IPR038731">
    <property type="entry name" value="RgtA/B/C-like"/>
</dbReference>
<evidence type="ECO:0000256" key="7">
    <source>
        <dbReference type="ARBA" id="ARBA00023136"/>
    </source>
</evidence>
<feature type="transmembrane region" description="Helical" evidence="8">
    <location>
        <begin position="12"/>
        <end position="32"/>
    </location>
</feature>
<evidence type="ECO:0000313" key="11">
    <source>
        <dbReference type="Proteomes" id="UP000014065"/>
    </source>
</evidence>
<dbReference type="Proteomes" id="UP000014065">
    <property type="component" value="Unassembled WGS sequence"/>
</dbReference>
<feature type="transmembrane region" description="Helical" evidence="8">
    <location>
        <begin position="265"/>
        <end position="286"/>
    </location>
</feature>
<evidence type="ECO:0000313" key="10">
    <source>
        <dbReference type="EMBL" id="EPA05339.1"/>
    </source>
</evidence>
<sequence>MFSKNTLTKDRYRHFLPLIIIFFIGLEFRIYYFPYGLPLVADSLTYFSYATEIIFLGHLPTTWTPINNGWSMFMSFWFSIVNLENTLQYMELQRFTSIILSSLTIVPIYFLCKKFFNNKLSLIGASIFAFEPRIILNSLLGITEPLFILISTITLVFFLKYERKEIVISFILVSLCTIIRSEGIFLFFTLTILFFIKFRFHKKYLKTYLVGLIIFCLILIPVINYRIEVTGTDGIFLRATQGTTQTLSTLNQDEGVKIFEGIKLFISYLSWIMIPSFIIFVPYGIIQFFKKRNKDTKFIFVILIINSIPIFYAYIMQAHDTRYIYVLYPIFCLISLFAIEKYISKFNQKNLILILMIIGILASSIIFYEYKKMDYEKEKEMYEIGKITVQITSGINSHPMESKYIRAAQIPDDWPFIFHDDMYKIKIISTNGYDDLEKYIFNTKNKLTHIIVDDDPNLPEFLKDVYKNEEKYVYLKKVFDSKNNGFKYKMKIFEIDYEKLDSINKDEFAFLHH</sequence>
<dbReference type="Pfam" id="PF13231">
    <property type="entry name" value="PMT_2"/>
    <property type="match status" value="1"/>
</dbReference>
<dbReference type="InterPro" id="IPR050297">
    <property type="entry name" value="LipidA_mod_glycosyltrf_83"/>
</dbReference>
<dbReference type="OrthoDB" id="3370at2157"/>
<feature type="transmembrane region" description="Helical" evidence="8">
    <location>
        <begin position="322"/>
        <end position="339"/>
    </location>
</feature>
<dbReference type="GO" id="GO:0016763">
    <property type="term" value="F:pentosyltransferase activity"/>
    <property type="evidence" value="ECO:0007669"/>
    <property type="project" value="TreeGrafter"/>
</dbReference>
<keyword evidence="2" id="KW-1003">Cell membrane</keyword>
<evidence type="ECO:0000256" key="4">
    <source>
        <dbReference type="ARBA" id="ARBA00022679"/>
    </source>
</evidence>
<feature type="transmembrane region" description="Helical" evidence="8">
    <location>
        <begin position="92"/>
        <end position="112"/>
    </location>
</feature>
<organism evidence="10 11">
    <name type="scientific">Candidatus Nitrosarchaeum limnium BG20</name>
    <dbReference type="NCBI Taxonomy" id="859192"/>
    <lineage>
        <taxon>Archaea</taxon>
        <taxon>Nitrososphaerota</taxon>
        <taxon>Nitrososphaeria</taxon>
        <taxon>Nitrosopumilales</taxon>
        <taxon>Nitrosopumilaceae</taxon>
        <taxon>Nitrosarchaeum</taxon>
    </lineage>
</organism>
<feature type="transmembrane region" description="Helical" evidence="8">
    <location>
        <begin position="133"/>
        <end position="160"/>
    </location>
</feature>
<dbReference type="PANTHER" id="PTHR33908:SF11">
    <property type="entry name" value="MEMBRANE PROTEIN"/>
    <property type="match status" value="1"/>
</dbReference>
<feature type="transmembrane region" description="Helical" evidence="8">
    <location>
        <begin position="298"/>
        <end position="316"/>
    </location>
</feature>
<feature type="domain" description="Glycosyltransferase RgtA/B/C/D-like" evidence="9">
    <location>
        <begin position="94"/>
        <end position="222"/>
    </location>
</feature>
<feature type="transmembrane region" description="Helical" evidence="8">
    <location>
        <begin position="351"/>
        <end position="370"/>
    </location>
</feature>
<feature type="transmembrane region" description="Helical" evidence="8">
    <location>
        <begin position="166"/>
        <end position="196"/>
    </location>
</feature>
<name>S2ESH4_9ARCH</name>
<keyword evidence="3" id="KW-0328">Glycosyltransferase</keyword>
<dbReference type="GO" id="GO:0005886">
    <property type="term" value="C:plasma membrane"/>
    <property type="evidence" value="ECO:0007669"/>
    <property type="project" value="UniProtKB-SubCell"/>
</dbReference>
<dbReference type="AlphaFoldDB" id="S2ESH4"/>
<evidence type="ECO:0000256" key="3">
    <source>
        <dbReference type="ARBA" id="ARBA00022676"/>
    </source>
</evidence>
<evidence type="ECO:0000256" key="5">
    <source>
        <dbReference type="ARBA" id="ARBA00022692"/>
    </source>
</evidence>
<keyword evidence="4" id="KW-0808">Transferase</keyword>
<feature type="transmembrane region" description="Helical" evidence="8">
    <location>
        <begin position="208"/>
        <end position="227"/>
    </location>
</feature>
<evidence type="ECO:0000256" key="8">
    <source>
        <dbReference type="SAM" id="Phobius"/>
    </source>
</evidence>
<dbReference type="PANTHER" id="PTHR33908">
    <property type="entry name" value="MANNOSYLTRANSFERASE YKCB-RELATED"/>
    <property type="match status" value="1"/>
</dbReference>
<accession>S2ESH4</accession>
<evidence type="ECO:0000256" key="2">
    <source>
        <dbReference type="ARBA" id="ARBA00022475"/>
    </source>
</evidence>
<reference evidence="10 11" key="1">
    <citation type="journal article" date="2012" name="J. Bacteriol.">
        <title>Genome Sequence of "Candidatus Nitrosoarchaeum limnia" BG20, a Low-Salinity Ammonia-Oxidizing Archaeon from the San Francisco Bay Estuary.</title>
        <authorList>
            <person name="Mosier A.C."/>
            <person name="Allen E.E."/>
            <person name="Kim M."/>
            <person name="Ferriera S."/>
            <person name="Francis C.A."/>
        </authorList>
    </citation>
    <scope>NUCLEOTIDE SEQUENCE [LARGE SCALE GENOMIC DNA]</scope>
    <source>
        <strain evidence="10 11">BG20</strain>
    </source>
</reference>
<proteinExistence type="predicted"/>
<protein>
    <submittedName>
        <fullName evidence="10">Putative membrane protein</fullName>
    </submittedName>
</protein>
<keyword evidence="7 8" id="KW-0472">Membrane</keyword>
<gene>
    <name evidence="10" type="ORF">BG20_I0136</name>
</gene>
<evidence type="ECO:0000259" key="9">
    <source>
        <dbReference type="Pfam" id="PF13231"/>
    </source>
</evidence>
<evidence type="ECO:0000256" key="6">
    <source>
        <dbReference type="ARBA" id="ARBA00022989"/>
    </source>
</evidence>